<reference evidence="7 8" key="1">
    <citation type="journal article" date="2009" name="PLoS Genet.">
        <title>Adaptations to submarine hydrothermal environments exemplified by the genome of Nautilia profundicola.</title>
        <authorList>
            <person name="Campbell B.J."/>
            <person name="Smith J.L."/>
            <person name="Hanson T.E."/>
            <person name="Klotz M.G."/>
            <person name="Stein L.Y."/>
            <person name="Lee C.K."/>
            <person name="Wu D."/>
            <person name="Robinson J.M."/>
            <person name="Khouri H.M."/>
            <person name="Eisen J.A."/>
            <person name="Cary S.C."/>
        </authorList>
    </citation>
    <scope>NUCLEOTIDE SEQUENCE [LARGE SCALE GENOMIC DNA]</scope>
    <source>
        <strain evidence="8">ATCC BAA-1463 / DSM 18972 / AmH</strain>
    </source>
</reference>
<gene>
    <name evidence="7" type="ordered locus">NAMH_1106</name>
</gene>
<dbReference type="Pfam" id="PF03739">
    <property type="entry name" value="LptF_LptG"/>
    <property type="match status" value="1"/>
</dbReference>
<dbReference type="EMBL" id="CP001279">
    <property type="protein sequence ID" value="ACM92991.1"/>
    <property type="molecule type" value="Genomic_DNA"/>
</dbReference>
<accession>B9LA45</accession>
<dbReference type="PANTHER" id="PTHR33529:SF6">
    <property type="entry name" value="YJGP_YJGQ FAMILY PERMEASE"/>
    <property type="match status" value="1"/>
</dbReference>
<evidence type="ECO:0000256" key="6">
    <source>
        <dbReference type="SAM" id="Phobius"/>
    </source>
</evidence>
<keyword evidence="2" id="KW-1003">Cell membrane</keyword>
<feature type="transmembrane region" description="Helical" evidence="6">
    <location>
        <begin position="287"/>
        <end position="308"/>
    </location>
</feature>
<evidence type="ECO:0000256" key="3">
    <source>
        <dbReference type="ARBA" id="ARBA00022692"/>
    </source>
</evidence>
<evidence type="ECO:0000313" key="7">
    <source>
        <dbReference type="EMBL" id="ACM92991.1"/>
    </source>
</evidence>
<evidence type="ECO:0000256" key="2">
    <source>
        <dbReference type="ARBA" id="ARBA00022475"/>
    </source>
</evidence>
<proteinExistence type="predicted"/>
<dbReference type="STRING" id="598659.NAMH_1106"/>
<keyword evidence="4 6" id="KW-1133">Transmembrane helix</keyword>
<evidence type="ECO:0000313" key="8">
    <source>
        <dbReference type="Proteomes" id="UP000000448"/>
    </source>
</evidence>
<dbReference type="AlphaFoldDB" id="B9LA45"/>
<evidence type="ECO:0000256" key="5">
    <source>
        <dbReference type="ARBA" id="ARBA00023136"/>
    </source>
</evidence>
<dbReference type="eggNOG" id="COG0795">
    <property type="taxonomic scope" value="Bacteria"/>
</dbReference>
<feature type="transmembrane region" description="Helical" evidence="6">
    <location>
        <begin position="47"/>
        <end position="73"/>
    </location>
</feature>
<keyword evidence="8" id="KW-1185">Reference proteome</keyword>
<sequence>MYFNYIIKKYAKNFLLILFSLAFFFVIIDFIANFSKLPDSSNLQVLYLYYIVLYSFDMFYPLAIVFSFLFTMYYMIKFNELVSFYSLGFSVKKILKPFLTFSFLIFFIFIALDSGKMAYVREYADSILNKRQYSNTNLFIKFNDKIIYIKKIKPILKEAIDIRVFVLKDGKVKKIISAKKAVFVNDIWQAKNAEITFINDKKITKIRNDIFFLKNFKPKIVSNLKKLNSISLYDAIIAIKIFKDVNVNTLLSMVFYKIFTALSLIGLIIVFIFQVPIHQRISNVSLFLVKSVFLTILIWGIQLMIYKFSKQGVISPYVLMVPCFIIYSYGVYLLIKEEKE</sequence>
<evidence type="ECO:0000256" key="1">
    <source>
        <dbReference type="ARBA" id="ARBA00004651"/>
    </source>
</evidence>
<dbReference type="GO" id="GO:0015920">
    <property type="term" value="P:lipopolysaccharide transport"/>
    <property type="evidence" value="ECO:0007669"/>
    <property type="project" value="TreeGrafter"/>
</dbReference>
<feature type="transmembrane region" description="Helical" evidence="6">
    <location>
        <begin position="314"/>
        <end position="335"/>
    </location>
</feature>
<feature type="transmembrane region" description="Helical" evidence="6">
    <location>
        <begin position="14"/>
        <end position="35"/>
    </location>
</feature>
<comment type="subcellular location">
    <subcellularLocation>
        <location evidence="1">Cell membrane</location>
        <topology evidence="1">Multi-pass membrane protein</topology>
    </subcellularLocation>
</comment>
<dbReference type="OrthoDB" id="5372305at2"/>
<dbReference type="KEGG" id="nam:NAMH_1106"/>
<dbReference type="InterPro" id="IPR005495">
    <property type="entry name" value="LptG/LptF_permease"/>
</dbReference>
<keyword evidence="5 6" id="KW-0472">Membrane</keyword>
<feature type="transmembrane region" description="Helical" evidence="6">
    <location>
        <begin position="254"/>
        <end position="275"/>
    </location>
</feature>
<evidence type="ECO:0000256" key="4">
    <source>
        <dbReference type="ARBA" id="ARBA00022989"/>
    </source>
</evidence>
<dbReference type="HOGENOM" id="CLU_065978_0_0_7"/>
<dbReference type="PANTHER" id="PTHR33529">
    <property type="entry name" value="SLR0882 PROTEIN-RELATED"/>
    <property type="match status" value="1"/>
</dbReference>
<organism evidence="7 8">
    <name type="scientific">Nautilia profundicola (strain ATCC BAA-1463 / DSM 18972 / AmH)</name>
    <dbReference type="NCBI Taxonomy" id="598659"/>
    <lineage>
        <taxon>Bacteria</taxon>
        <taxon>Pseudomonadati</taxon>
        <taxon>Campylobacterota</taxon>
        <taxon>Epsilonproteobacteria</taxon>
        <taxon>Nautiliales</taxon>
        <taxon>Nautiliaceae</taxon>
        <taxon>Nautilia</taxon>
    </lineage>
</organism>
<dbReference type="RefSeq" id="WP_015902043.1">
    <property type="nucleotide sequence ID" value="NC_012115.1"/>
</dbReference>
<protein>
    <submittedName>
        <fullName evidence="7">Permease YjgP/YjgQ</fullName>
    </submittedName>
</protein>
<dbReference type="GO" id="GO:0043190">
    <property type="term" value="C:ATP-binding cassette (ABC) transporter complex"/>
    <property type="evidence" value="ECO:0007669"/>
    <property type="project" value="TreeGrafter"/>
</dbReference>
<keyword evidence="3 6" id="KW-0812">Transmembrane</keyword>
<name>B9LA45_NAUPA</name>
<feature type="transmembrane region" description="Helical" evidence="6">
    <location>
        <begin position="94"/>
        <end position="112"/>
    </location>
</feature>
<dbReference type="Proteomes" id="UP000000448">
    <property type="component" value="Chromosome"/>
</dbReference>